<evidence type="ECO:0000313" key="2">
    <source>
        <dbReference type="Proteomes" id="UP000799118"/>
    </source>
</evidence>
<accession>A0A6A4GPH8</accession>
<dbReference type="Proteomes" id="UP000799118">
    <property type="component" value="Unassembled WGS sequence"/>
</dbReference>
<sequence length="155" mass="17303">MCEAQIAAPAATATAWSTGVPPDPTLPRARCAELMPAAPVLNEKYGLFQPKFILKKAYITWRTTEFLVDSLDGIPPTHDAAEATEHWTRQPTTKNAWRRLMGRTLNFRSGELIFPTRTIPSGVQPFGALYLLDPFLDFFLRYTIPSLASDVIIHS</sequence>
<keyword evidence="2" id="KW-1185">Reference proteome</keyword>
<dbReference type="EMBL" id="ML769788">
    <property type="protein sequence ID" value="KAE9387641.1"/>
    <property type="molecule type" value="Genomic_DNA"/>
</dbReference>
<gene>
    <name evidence="1" type="ORF">BT96DRAFT_948205</name>
</gene>
<dbReference type="AlphaFoldDB" id="A0A6A4GPH8"/>
<organism evidence="1 2">
    <name type="scientific">Gymnopus androsaceus JB14</name>
    <dbReference type="NCBI Taxonomy" id="1447944"/>
    <lineage>
        <taxon>Eukaryota</taxon>
        <taxon>Fungi</taxon>
        <taxon>Dikarya</taxon>
        <taxon>Basidiomycota</taxon>
        <taxon>Agaricomycotina</taxon>
        <taxon>Agaricomycetes</taxon>
        <taxon>Agaricomycetidae</taxon>
        <taxon>Agaricales</taxon>
        <taxon>Marasmiineae</taxon>
        <taxon>Omphalotaceae</taxon>
        <taxon>Gymnopus</taxon>
    </lineage>
</organism>
<proteinExistence type="predicted"/>
<reference evidence="1" key="1">
    <citation type="journal article" date="2019" name="Environ. Microbiol.">
        <title>Fungal ecological strategies reflected in gene transcription - a case study of two litter decomposers.</title>
        <authorList>
            <person name="Barbi F."/>
            <person name="Kohler A."/>
            <person name="Barry K."/>
            <person name="Baskaran P."/>
            <person name="Daum C."/>
            <person name="Fauchery L."/>
            <person name="Ihrmark K."/>
            <person name="Kuo A."/>
            <person name="LaButti K."/>
            <person name="Lipzen A."/>
            <person name="Morin E."/>
            <person name="Grigoriev I.V."/>
            <person name="Henrissat B."/>
            <person name="Lindahl B."/>
            <person name="Martin F."/>
        </authorList>
    </citation>
    <scope>NUCLEOTIDE SEQUENCE</scope>
    <source>
        <strain evidence="1">JB14</strain>
    </source>
</reference>
<name>A0A6A4GPH8_9AGAR</name>
<protein>
    <submittedName>
        <fullName evidence="1">Uncharacterized protein</fullName>
    </submittedName>
</protein>
<evidence type="ECO:0000313" key="1">
    <source>
        <dbReference type="EMBL" id="KAE9387641.1"/>
    </source>
</evidence>